<reference evidence="3" key="1">
    <citation type="submission" date="2020-05" db="EMBL/GenBank/DDBJ databases">
        <authorList>
            <person name="Chiriac C."/>
            <person name="Salcher M."/>
            <person name="Ghai R."/>
            <person name="Kavagutti S V."/>
        </authorList>
    </citation>
    <scope>NUCLEOTIDE SEQUENCE</scope>
</reference>
<dbReference type="GO" id="GO:0003676">
    <property type="term" value="F:nucleic acid binding"/>
    <property type="evidence" value="ECO:0007669"/>
    <property type="project" value="InterPro"/>
</dbReference>
<dbReference type="Pfam" id="PF01844">
    <property type="entry name" value="HNH"/>
    <property type="match status" value="1"/>
</dbReference>
<sequence>MKTLTSSAPSEYAPRLPRQRPARDTGRVLVLNATYEPINVCSVRRAAILLLKEKAEMIERSDSELRSERQVLARPIVIRLRLYVNVPRDSSKRKITRRAVFARDGWACQYCGTRSSLTVDHVIPRSKGGLSTWENIVASCAPCNRRKADRLPAQINMHPRKSPRVPGPHVFITVATQKIPAAWLQWLPAEAA</sequence>
<proteinExistence type="predicted"/>
<dbReference type="PANTHER" id="PTHR33877:SF2">
    <property type="entry name" value="OS07G0170200 PROTEIN"/>
    <property type="match status" value="1"/>
</dbReference>
<feature type="domain" description="HNH nuclease" evidence="2">
    <location>
        <begin position="95"/>
        <end position="145"/>
    </location>
</feature>
<gene>
    <name evidence="3" type="ORF">UFOPK3522_00380</name>
</gene>
<dbReference type="Gene3D" id="1.10.30.50">
    <property type="match status" value="1"/>
</dbReference>
<evidence type="ECO:0000259" key="2">
    <source>
        <dbReference type="SMART" id="SM00507"/>
    </source>
</evidence>
<dbReference type="InterPro" id="IPR002711">
    <property type="entry name" value="HNH"/>
</dbReference>
<name>A0A6J5ZFU5_9ZZZZ</name>
<dbReference type="PANTHER" id="PTHR33877">
    <property type="entry name" value="SLL1193 PROTEIN"/>
    <property type="match status" value="1"/>
</dbReference>
<dbReference type="CDD" id="cd00085">
    <property type="entry name" value="HNHc"/>
    <property type="match status" value="1"/>
</dbReference>
<feature type="region of interest" description="Disordered" evidence="1">
    <location>
        <begin position="1"/>
        <end position="20"/>
    </location>
</feature>
<dbReference type="GO" id="GO:0004519">
    <property type="term" value="F:endonuclease activity"/>
    <property type="evidence" value="ECO:0007669"/>
    <property type="project" value="InterPro"/>
</dbReference>
<organism evidence="3">
    <name type="scientific">freshwater metagenome</name>
    <dbReference type="NCBI Taxonomy" id="449393"/>
    <lineage>
        <taxon>unclassified sequences</taxon>
        <taxon>metagenomes</taxon>
        <taxon>ecological metagenomes</taxon>
    </lineage>
</organism>
<evidence type="ECO:0000313" key="3">
    <source>
        <dbReference type="EMBL" id="CAB4338503.1"/>
    </source>
</evidence>
<dbReference type="SMART" id="SM00507">
    <property type="entry name" value="HNHc"/>
    <property type="match status" value="1"/>
</dbReference>
<dbReference type="AlphaFoldDB" id="A0A6J5ZFU5"/>
<dbReference type="EMBL" id="CAESAO010000019">
    <property type="protein sequence ID" value="CAB4338503.1"/>
    <property type="molecule type" value="Genomic_DNA"/>
</dbReference>
<dbReference type="InterPro" id="IPR052892">
    <property type="entry name" value="NA-targeting_endonuclease"/>
</dbReference>
<evidence type="ECO:0000256" key="1">
    <source>
        <dbReference type="SAM" id="MobiDB-lite"/>
    </source>
</evidence>
<accession>A0A6J5ZFU5</accession>
<dbReference type="InterPro" id="IPR003615">
    <property type="entry name" value="HNH_nuc"/>
</dbReference>
<protein>
    <submittedName>
        <fullName evidence="3">Unannotated protein</fullName>
    </submittedName>
</protein>
<dbReference type="GO" id="GO:0008270">
    <property type="term" value="F:zinc ion binding"/>
    <property type="evidence" value="ECO:0007669"/>
    <property type="project" value="InterPro"/>
</dbReference>